<keyword evidence="5 8" id="KW-0472">Membrane</keyword>
<feature type="domain" description="Guanylate cyclase" evidence="9">
    <location>
        <begin position="469"/>
        <end position="600"/>
    </location>
</feature>
<keyword evidence="11" id="KW-1185">Reference proteome</keyword>
<evidence type="ECO:0000256" key="3">
    <source>
        <dbReference type="ARBA" id="ARBA00022741"/>
    </source>
</evidence>
<keyword evidence="2 8" id="KW-0812">Transmembrane</keyword>
<keyword evidence="4 8" id="KW-1133">Transmembrane helix</keyword>
<evidence type="ECO:0000256" key="7">
    <source>
        <dbReference type="RuleBase" id="RU000405"/>
    </source>
</evidence>
<organism evidence="10 11">
    <name type="scientific">Nibrella saemangeumensis</name>
    <dbReference type="NCBI Taxonomy" id="1084526"/>
    <lineage>
        <taxon>Bacteria</taxon>
        <taxon>Pseudomonadati</taxon>
        <taxon>Bacteroidota</taxon>
        <taxon>Cytophagia</taxon>
        <taxon>Cytophagales</taxon>
        <taxon>Spirosomataceae</taxon>
        <taxon>Nibrella</taxon>
    </lineage>
</organism>
<comment type="caution">
    <text evidence="10">The sequence shown here is derived from an EMBL/GenBank/DDBJ whole genome shotgun (WGS) entry which is preliminary data.</text>
</comment>
<dbReference type="PROSITE" id="PS00452">
    <property type="entry name" value="GUANYLATE_CYCLASE_1"/>
    <property type="match status" value="1"/>
</dbReference>
<comment type="subcellular location">
    <subcellularLocation>
        <location evidence="1">Membrane</location>
    </subcellularLocation>
</comment>
<gene>
    <name evidence="10" type="ORF">GCM10023189_60820</name>
</gene>
<keyword evidence="3" id="KW-0547">Nucleotide-binding</keyword>
<dbReference type="InterPro" id="IPR011622">
    <property type="entry name" value="7TMR_DISM_rcpt_extracell_dom2"/>
</dbReference>
<protein>
    <recommendedName>
        <fullName evidence="9">Guanylate cyclase domain-containing protein</fullName>
    </recommendedName>
</protein>
<evidence type="ECO:0000313" key="10">
    <source>
        <dbReference type="EMBL" id="GAA4471036.1"/>
    </source>
</evidence>
<feature type="transmembrane region" description="Helical" evidence="8">
    <location>
        <begin position="273"/>
        <end position="295"/>
    </location>
</feature>
<feature type="transmembrane region" description="Helical" evidence="8">
    <location>
        <begin position="246"/>
        <end position="266"/>
    </location>
</feature>
<evidence type="ECO:0000256" key="2">
    <source>
        <dbReference type="ARBA" id="ARBA00022692"/>
    </source>
</evidence>
<dbReference type="InterPro" id="IPR050401">
    <property type="entry name" value="Cyclic_nucleotide_synthase"/>
</dbReference>
<evidence type="ECO:0000256" key="5">
    <source>
        <dbReference type="ARBA" id="ARBA00023136"/>
    </source>
</evidence>
<name>A0ABP8NTW7_9BACT</name>
<dbReference type="Pfam" id="PF07695">
    <property type="entry name" value="7TMR-DISM_7TM"/>
    <property type="match status" value="1"/>
</dbReference>
<dbReference type="EMBL" id="BAABHD010000084">
    <property type="protein sequence ID" value="GAA4471036.1"/>
    <property type="molecule type" value="Genomic_DNA"/>
</dbReference>
<evidence type="ECO:0000256" key="4">
    <source>
        <dbReference type="ARBA" id="ARBA00022989"/>
    </source>
</evidence>
<dbReference type="InterPro" id="IPR018297">
    <property type="entry name" value="A/G_cyclase_CS"/>
</dbReference>
<feature type="transmembrane region" description="Helical" evidence="8">
    <location>
        <begin position="307"/>
        <end position="327"/>
    </location>
</feature>
<evidence type="ECO:0000259" key="9">
    <source>
        <dbReference type="PROSITE" id="PS50125"/>
    </source>
</evidence>
<dbReference type="Pfam" id="PF00211">
    <property type="entry name" value="Guanylate_cyc"/>
    <property type="match status" value="1"/>
</dbReference>
<dbReference type="PROSITE" id="PS50125">
    <property type="entry name" value="GUANYLATE_CYCLASE_2"/>
    <property type="match status" value="1"/>
</dbReference>
<dbReference type="InterPro" id="IPR001054">
    <property type="entry name" value="A/G_cyclase"/>
</dbReference>
<evidence type="ECO:0000256" key="6">
    <source>
        <dbReference type="ARBA" id="ARBA00023239"/>
    </source>
</evidence>
<dbReference type="SMART" id="SM00044">
    <property type="entry name" value="CYCc"/>
    <property type="match status" value="1"/>
</dbReference>
<comment type="similarity">
    <text evidence="7">Belongs to the adenylyl cyclase class-4/guanylyl cyclase family.</text>
</comment>
<dbReference type="InterPro" id="IPR011623">
    <property type="entry name" value="7TMR_DISM_rcpt_extracell_dom1"/>
</dbReference>
<feature type="transmembrane region" description="Helical" evidence="8">
    <location>
        <begin position="334"/>
        <end position="357"/>
    </location>
</feature>
<accession>A0ABP8NTW7</accession>
<dbReference type="Pfam" id="PF07696">
    <property type="entry name" value="7TMR-DISMED2"/>
    <property type="match status" value="1"/>
</dbReference>
<reference evidence="11" key="1">
    <citation type="journal article" date="2019" name="Int. J. Syst. Evol. Microbiol.">
        <title>The Global Catalogue of Microorganisms (GCM) 10K type strain sequencing project: providing services to taxonomists for standard genome sequencing and annotation.</title>
        <authorList>
            <consortium name="The Broad Institute Genomics Platform"/>
            <consortium name="The Broad Institute Genome Sequencing Center for Infectious Disease"/>
            <person name="Wu L."/>
            <person name="Ma J."/>
        </authorList>
    </citation>
    <scope>NUCLEOTIDE SEQUENCE [LARGE SCALE GENOMIC DNA]</scope>
    <source>
        <strain evidence="11">JCM 17927</strain>
    </source>
</reference>
<feature type="transmembrane region" description="Helical" evidence="8">
    <location>
        <begin position="209"/>
        <end position="226"/>
    </location>
</feature>
<evidence type="ECO:0000256" key="8">
    <source>
        <dbReference type="SAM" id="Phobius"/>
    </source>
</evidence>
<dbReference type="PANTHER" id="PTHR11920">
    <property type="entry name" value="GUANYLYL CYCLASE"/>
    <property type="match status" value="1"/>
</dbReference>
<feature type="transmembrane region" description="Helical" evidence="8">
    <location>
        <begin position="363"/>
        <end position="386"/>
    </location>
</feature>
<dbReference type="InterPro" id="IPR029787">
    <property type="entry name" value="Nucleotide_cyclase"/>
</dbReference>
<dbReference type="PANTHER" id="PTHR11920:SF335">
    <property type="entry name" value="GUANYLATE CYCLASE"/>
    <property type="match status" value="1"/>
</dbReference>
<dbReference type="CDD" id="cd07302">
    <property type="entry name" value="CHD"/>
    <property type="match status" value="1"/>
</dbReference>
<feature type="transmembrane region" description="Helical" evidence="8">
    <location>
        <begin position="181"/>
        <end position="202"/>
    </location>
</feature>
<dbReference type="Gene3D" id="2.60.40.2380">
    <property type="match status" value="1"/>
</dbReference>
<keyword evidence="6 7" id="KW-0456">Lyase</keyword>
<dbReference type="SUPFAM" id="SSF55073">
    <property type="entry name" value="Nucleotide cyclase"/>
    <property type="match status" value="1"/>
</dbReference>
<dbReference type="Proteomes" id="UP001501175">
    <property type="component" value="Unassembled WGS sequence"/>
</dbReference>
<evidence type="ECO:0000256" key="1">
    <source>
        <dbReference type="ARBA" id="ARBA00004370"/>
    </source>
</evidence>
<dbReference type="RefSeq" id="WP_345250367.1">
    <property type="nucleotide sequence ID" value="NZ_BAABHD010000084.1"/>
</dbReference>
<dbReference type="Gene3D" id="3.30.70.1230">
    <property type="entry name" value="Nucleotide cyclase"/>
    <property type="match status" value="1"/>
</dbReference>
<evidence type="ECO:0000313" key="11">
    <source>
        <dbReference type="Proteomes" id="UP001501175"/>
    </source>
</evidence>
<proteinExistence type="inferred from homology"/>
<sequence>MSLKLWFFIIGFLSGYLASAQPIRMVDVNQRADVFHTSLVLRADESVSIRTLLQQPEQYSFSPIHKYAIQPRSGAHGYWLRFDLTNETDEELFLQFIYNGTKIIDVYETSGDTVLARHQLGSMHAERDNPVRKSNPFCALKVWRGQTHRFYVFQQGIYTNELPIYCLTATRLLNQTHRADLFFGLFYGMVLSIILYALLLFVRMRDRDTLLYAIWVFFVGAQVALFRGHLNEFLYAANPAIDAYGAALAGITGIAHIPLTISFLHLKRKASWFYRAGLLMLVLYGLGIAWLFLQAGTGINREQEIDFIPMVALLEGAFNLAAGVYVYRRGFRPAIYYVWGNLAFFASIFVFLLYAFGPLPHNFLTYNSLLIGTAVEVTLFATALASKINLLKEQRRQAVSDKIHLLQENERLVTGQNAMLEQKVAQRTTELEKEKQRSEELLLNILPEQVVEELKKSGLTTPRRYEQVTVMFMDIQNFTDAGERLAPEQLVSELDFYFRAIDSILSKYRVEKIKTIGDAYLCAGGVPIPYPEHADEVVQAALEIRNFLEMSQLERQVKGQFYFSFRIGIHTGPLVAGVVGARKFAYDIWGDTVNMAARMEQHGEAGKVNISETTFLLIKDRFRCSFRGKIAIKHKGNLNMYFAESVTPELKPQPVSP</sequence>